<dbReference type="STRING" id="1045775.SAMN05216378_4733"/>
<dbReference type="EMBL" id="FOMT01000005">
    <property type="protein sequence ID" value="SFF01253.1"/>
    <property type="molecule type" value="Genomic_DNA"/>
</dbReference>
<dbReference type="Proteomes" id="UP000198855">
    <property type="component" value="Unassembled WGS sequence"/>
</dbReference>
<accession>A0A1I2F898</accession>
<organism evidence="1 2">
    <name type="scientific">Paenibacillus catalpae</name>
    <dbReference type="NCBI Taxonomy" id="1045775"/>
    <lineage>
        <taxon>Bacteria</taxon>
        <taxon>Bacillati</taxon>
        <taxon>Bacillota</taxon>
        <taxon>Bacilli</taxon>
        <taxon>Bacillales</taxon>
        <taxon>Paenibacillaceae</taxon>
        <taxon>Paenibacillus</taxon>
    </lineage>
</organism>
<name>A0A1I2F898_9BACL</name>
<evidence type="ECO:0000313" key="2">
    <source>
        <dbReference type="Proteomes" id="UP000198855"/>
    </source>
</evidence>
<dbReference type="AlphaFoldDB" id="A0A1I2F898"/>
<evidence type="ECO:0000313" key="1">
    <source>
        <dbReference type="EMBL" id="SFF01253.1"/>
    </source>
</evidence>
<dbReference type="RefSeq" id="WP_091188885.1">
    <property type="nucleotide sequence ID" value="NZ_FOMT01000005.1"/>
</dbReference>
<sequence>MVNFTVHNCGLTVGTIEILGVSAASMFQIGDSDYVTLYSMFDTPPESVIAGPIAPLPVPEGEADAVGEAPMAG</sequence>
<gene>
    <name evidence="1" type="ORF">SAMN05216378_4733</name>
</gene>
<reference evidence="2" key="1">
    <citation type="submission" date="2016-10" db="EMBL/GenBank/DDBJ databases">
        <authorList>
            <person name="Varghese N."/>
            <person name="Submissions S."/>
        </authorList>
    </citation>
    <scope>NUCLEOTIDE SEQUENCE [LARGE SCALE GENOMIC DNA]</scope>
    <source>
        <strain evidence="2">CGMCC 1.10784</strain>
    </source>
</reference>
<dbReference type="OrthoDB" id="2455313at2"/>
<proteinExistence type="predicted"/>
<protein>
    <submittedName>
        <fullName evidence="1">Spore germination protein PD</fullName>
    </submittedName>
</protein>
<keyword evidence="2" id="KW-1185">Reference proteome</keyword>